<sequence length="232" mass="26654">MPITLYSVSDGPPSLAVRQLLKALNLDYTLVNVDFGIGEHMTDEFAEKNPQKEIPVLDDDGFLLGESNAILQYLAEKYGKNDELYPKDVQKRAIVNHRLCFNLSTYYRYISEYVMAPIFFAYERTPLGLKKTHIALDNFNTYLKRLGTKYAAGDNITIADFQLVTATMCLEAIDFDFSKYSLVDKWYKTYKKEYPELWAIVEGGMAEISAFEKNPPDLSHMTHPIHPIRKNK</sequence>
<dbReference type="InterPro" id="IPR036249">
    <property type="entry name" value="Thioredoxin-like_sf"/>
</dbReference>
<dbReference type="FunFam" id="1.20.1050.10:FF:000007">
    <property type="entry name" value="Glutathione S-transferase 1-1"/>
    <property type="match status" value="1"/>
</dbReference>
<dbReference type="SFLD" id="SFLDS00019">
    <property type="entry name" value="Glutathione_Transferase_(cytos"/>
    <property type="match status" value="1"/>
</dbReference>
<dbReference type="PANTHER" id="PTHR43969:SF7">
    <property type="entry name" value="GST-CONTAINING FLYWCH ZINC-FINGER PROTEIN"/>
    <property type="match status" value="1"/>
</dbReference>
<dbReference type="InterPro" id="IPR004045">
    <property type="entry name" value="Glutathione_S-Trfase_N"/>
</dbReference>
<evidence type="ECO:0000313" key="4">
    <source>
        <dbReference type="EMBL" id="KAL3276976.1"/>
    </source>
</evidence>
<dbReference type="SUPFAM" id="SSF47616">
    <property type="entry name" value="GST C-terminal domain-like"/>
    <property type="match status" value="1"/>
</dbReference>
<dbReference type="Pfam" id="PF00043">
    <property type="entry name" value="GST_C"/>
    <property type="match status" value="1"/>
</dbReference>
<dbReference type="SUPFAM" id="SSF52833">
    <property type="entry name" value="Thioredoxin-like"/>
    <property type="match status" value="1"/>
</dbReference>
<name>A0ABD2NE70_9CUCU</name>
<dbReference type="InterPro" id="IPR010987">
    <property type="entry name" value="Glutathione-S-Trfase_C-like"/>
</dbReference>
<evidence type="ECO:0000259" key="3">
    <source>
        <dbReference type="PROSITE" id="PS50405"/>
    </source>
</evidence>
<dbReference type="PROSITE" id="PS50404">
    <property type="entry name" value="GST_NTER"/>
    <property type="match status" value="1"/>
</dbReference>
<dbReference type="InterPro" id="IPR040079">
    <property type="entry name" value="Glutathione_S-Trfase"/>
</dbReference>
<dbReference type="PROSITE" id="PS50405">
    <property type="entry name" value="GST_CTER"/>
    <property type="match status" value="1"/>
</dbReference>
<dbReference type="AlphaFoldDB" id="A0ABD2NE70"/>
<dbReference type="PANTHER" id="PTHR43969">
    <property type="entry name" value="GLUTATHIONE S TRANSFERASE D10, ISOFORM A-RELATED"/>
    <property type="match status" value="1"/>
</dbReference>
<evidence type="ECO:0000259" key="2">
    <source>
        <dbReference type="PROSITE" id="PS50404"/>
    </source>
</evidence>
<comment type="similarity">
    <text evidence="1">Belongs to the GST superfamily.</text>
</comment>
<protein>
    <recommendedName>
        <fullName evidence="6">Glutathione S-transferase 1</fullName>
    </recommendedName>
</protein>
<organism evidence="4 5">
    <name type="scientific">Cryptolaemus montrouzieri</name>
    <dbReference type="NCBI Taxonomy" id="559131"/>
    <lineage>
        <taxon>Eukaryota</taxon>
        <taxon>Metazoa</taxon>
        <taxon>Ecdysozoa</taxon>
        <taxon>Arthropoda</taxon>
        <taxon>Hexapoda</taxon>
        <taxon>Insecta</taxon>
        <taxon>Pterygota</taxon>
        <taxon>Neoptera</taxon>
        <taxon>Endopterygota</taxon>
        <taxon>Coleoptera</taxon>
        <taxon>Polyphaga</taxon>
        <taxon>Cucujiformia</taxon>
        <taxon>Coccinelloidea</taxon>
        <taxon>Coccinellidae</taxon>
        <taxon>Scymninae</taxon>
        <taxon>Scymnini</taxon>
        <taxon>Cryptolaemus</taxon>
    </lineage>
</organism>
<comment type="caution">
    <text evidence="4">The sequence shown here is derived from an EMBL/GenBank/DDBJ whole genome shotgun (WGS) entry which is preliminary data.</text>
</comment>
<dbReference type="GO" id="GO:0003824">
    <property type="term" value="F:catalytic activity"/>
    <property type="evidence" value="ECO:0007669"/>
    <property type="project" value="UniProtKB-ARBA"/>
</dbReference>
<dbReference type="Gene3D" id="3.40.30.10">
    <property type="entry name" value="Glutaredoxin"/>
    <property type="match status" value="1"/>
</dbReference>
<dbReference type="CDD" id="cd03177">
    <property type="entry name" value="GST_C_Delta_Epsilon"/>
    <property type="match status" value="1"/>
</dbReference>
<feature type="domain" description="GST C-terminal" evidence="3">
    <location>
        <begin position="88"/>
        <end position="217"/>
    </location>
</feature>
<proteinExistence type="inferred from homology"/>
<dbReference type="FunFam" id="3.40.30.10:FF:000295">
    <property type="entry name" value="Glutathione S-transferase unclassified 1"/>
    <property type="match status" value="1"/>
</dbReference>
<keyword evidence="5" id="KW-1185">Reference proteome</keyword>
<dbReference type="SFLD" id="SFLDG00358">
    <property type="entry name" value="Main_(cytGST)"/>
    <property type="match status" value="1"/>
</dbReference>
<dbReference type="Gene3D" id="1.20.1050.10">
    <property type="match status" value="1"/>
</dbReference>
<reference evidence="4 5" key="1">
    <citation type="journal article" date="2021" name="BMC Biol.">
        <title>Horizontally acquired antibacterial genes associated with adaptive radiation of ladybird beetles.</title>
        <authorList>
            <person name="Li H.S."/>
            <person name="Tang X.F."/>
            <person name="Huang Y.H."/>
            <person name="Xu Z.Y."/>
            <person name="Chen M.L."/>
            <person name="Du X.Y."/>
            <person name="Qiu B.Y."/>
            <person name="Chen P.T."/>
            <person name="Zhang W."/>
            <person name="Slipinski A."/>
            <person name="Escalona H.E."/>
            <person name="Waterhouse R.M."/>
            <person name="Zwick A."/>
            <person name="Pang H."/>
        </authorList>
    </citation>
    <scope>NUCLEOTIDE SEQUENCE [LARGE SCALE GENOMIC DNA]</scope>
    <source>
        <strain evidence="4">SYSU2018</strain>
    </source>
</reference>
<dbReference type="Pfam" id="PF02798">
    <property type="entry name" value="GST_N"/>
    <property type="match status" value="1"/>
</dbReference>
<dbReference type="InterPro" id="IPR004046">
    <property type="entry name" value="GST_C"/>
</dbReference>
<evidence type="ECO:0000256" key="1">
    <source>
        <dbReference type="RuleBase" id="RU003494"/>
    </source>
</evidence>
<dbReference type="PROSITE" id="PS51354">
    <property type="entry name" value="GLUTAREDOXIN_2"/>
    <property type="match status" value="1"/>
</dbReference>
<dbReference type="InterPro" id="IPR036282">
    <property type="entry name" value="Glutathione-S-Trfase_C_sf"/>
</dbReference>
<dbReference type="EMBL" id="JABFTP020000103">
    <property type="protein sequence ID" value="KAL3276976.1"/>
    <property type="molecule type" value="Genomic_DNA"/>
</dbReference>
<gene>
    <name evidence="4" type="ORF">HHI36_012338</name>
</gene>
<evidence type="ECO:0008006" key="6">
    <source>
        <dbReference type="Google" id="ProtNLM"/>
    </source>
</evidence>
<feature type="domain" description="GST N-terminal" evidence="2">
    <location>
        <begin position="1"/>
        <end position="82"/>
    </location>
</feature>
<evidence type="ECO:0000313" key="5">
    <source>
        <dbReference type="Proteomes" id="UP001516400"/>
    </source>
</evidence>
<dbReference type="Proteomes" id="UP001516400">
    <property type="component" value="Unassembled WGS sequence"/>
</dbReference>
<accession>A0ABD2NE70</accession>